<dbReference type="Proteomes" id="UP000269001">
    <property type="component" value="Unassembled WGS sequence"/>
</dbReference>
<evidence type="ECO:0000256" key="1">
    <source>
        <dbReference type="SAM" id="Coils"/>
    </source>
</evidence>
<dbReference type="OrthoDB" id="3730241at2"/>
<dbReference type="RefSeq" id="WP_120368651.1">
    <property type="nucleotide sequence ID" value="NZ_LXGN01000045.1"/>
</dbReference>
<keyword evidence="1" id="KW-0175">Coiled coil</keyword>
<comment type="caution">
    <text evidence="2">The sequence shown here is derived from an EMBL/GenBank/DDBJ whole genome shotgun (WGS) entry which is preliminary data.</text>
</comment>
<proteinExistence type="predicted"/>
<dbReference type="CDD" id="cd12208">
    <property type="entry name" value="DIP1984-like"/>
    <property type="match status" value="1"/>
</dbReference>
<dbReference type="Gene3D" id="6.10.320.10">
    <property type="match status" value="1"/>
</dbReference>
<keyword evidence="3" id="KW-1185">Reference proteome</keyword>
<dbReference type="InterPro" id="IPR047741">
    <property type="entry name" value="DIP1984-like"/>
</dbReference>
<organism evidence="2 3">
    <name type="scientific">Acinetobacter guerrae</name>
    <dbReference type="NCBI Taxonomy" id="1843371"/>
    <lineage>
        <taxon>Bacteria</taxon>
        <taxon>Pseudomonadati</taxon>
        <taxon>Pseudomonadota</taxon>
        <taxon>Gammaproteobacteria</taxon>
        <taxon>Moraxellales</taxon>
        <taxon>Moraxellaceae</taxon>
        <taxon>Acinetobacter</taxon>
    </lineage>
</organism>
<dbReference type="EMBL" id="RAXU01000001">
    <property type="protein sequence ID" value="RKG36178.1"/>
    <property type="molecule type" value="Genomic_DNA"/>
</dbReference>
<dbReference type="AlphaFoldDB" id="A0A3A8EPR6"/>
<protein>
    <submittedName>
        <fullName evidence="2">Septicolysin</fullName>
    </submittedName>
</protein>
<feature type="coiled-coil region" evidence="1">
    <location>
        <begin position="83"/>
        <end position="140"/>
    </location>
</feature>
<reference evidence="2 3" key="1">
    <citation type="submission" date="2018-09" db="EMBL/GenBank/DDBJ databases">
        <title>The draft genome of Acinetobacter spp. strains.</title>
        <authorList>
            <person name="Qin J."/>
            <person name="Feng Y."/>
            <person name="Zong Z."/>
        </authorList>
    </citation>
    <scope>NUCLEOTIDE SEQUENCE [LARGE SCALE GENOMIC DNA]</scope>
    <source>
        <strain evidence="2 3">WCHAc060096</strain>
    </source>
</reference>
<sequence>MKLAEALLLRSDLQKKLLSLQQRIHKNVLVQDGDTPSENPEQLIDEAVMVNKQLFQLIQKIHQTNAQAQANNGKALLDILNQRDQLNAEHRIIQQAIDNTQKDTDRYSVREIKWIKAVSVSKLQKQADEISQNLRLINLEIQASNWQIDLRE</sequence>
<name>A0A3A8EPR6_9GAMM</name>
<dbReference type="Pfam" id="PF20935">
    <property type="entry name" value="DUF6847"/>
    <property type="match status" value="1"/>
</dbReference>
<evidence type="ECO:0000313" key="2">
    <source>
        <dbReference type="EMBL" id="RKG36178.1"/>
    </source>
</evidence>
<evidence type="ECO:0000313" key="3">
    <source>
        <dbReference type="Proteomes" id="UP000269001"/>
    </source>
</evidence>
<accession>A0A3A8EPR6</accession>
<dbReference type="NCBIfam" id="NF038048">
    <property type="entry name" value="DIP1984_fam"/>
    <property type="match status" value="1"/>
</dbReference>
<gene>
    <name evidence="2" type="ORF">D7V21_00840</name>
</gene>